<evidence type="ECO:0000256" key="2">
    <source>
        <dbReference type="ARBA" id="ARBA00022600"/>
    </source>
</evidence>
<protein>
    <recommendedName>
        <fullName evidence="9">Glucose-1-phosphate adenylyltransferase</fullName>
        <ecNumber evidence="9">2.7.7.27</ecNumber>
    </recommendedName>
    <alternativeName>
        <fullName evidence="9">ADP-glucose pyrophosphorylase</fullName>
        <shortName evidence="9">ADPGlc PPase</shortName>
    </alternativeName>
    <alternativeName>
        <fullName evidence="9">ADP-glucose synthase</fullName>
    </alternativeName>
</protein>
<evidence type="ECO:0000313" key="13">
    <source>
        <dbReference type="Proteomes" id="UP000476934"/>
    </source>
</evidence>
<dbReference type="PROSITE" id="PS00808">
    <property type="entry name" value="ADP_GLC_PYROPHOSPH_1"/>
    <property type="match status" value="1"/>
</dbReference>
<feature type="binding site" evidence="9">
    <location>
        <position position="191"/>
    </location>
    <ligand>
        <name>alpha-D-glucose 1-phosphate</name>
        <dbReference type="ChEBI" id="CHEBI:58601"/>
    </ligand>
</feature>
<evidence type="ECO:0000256" key="3">
    <source>
        <dbReference type="ARBA" id="ARBA00022679"/>
    </source>
</evidence>
<dbReference type="AlphaFoldDB" id="A0A6M0PAM3"/>
<dbReference type="InterPro" id="IPR005835">
    <property type="entry name" value="NTP_transferase_dom"/>
</dbReference>
<dbReference type="InterPro" id="IPR011004">
    <property type="entry name" value="Trimer_LpxA-like_sf"/>
</dbReference>
<comment type="function">
    <text evidence="9">Involved in the biosynthesis of ADP-glucose, a building block required for the elongation reactions to produce glycogen. Catalyzes the reaction between ATP and alpha-D-glucose 1-phosphate (G1P) to produce pyrophosphate and ADP-Glc.</text>
</comment>
<dbReference type="InterPro" id="IPR011831">
    <property type="entry name" value="ADP-Glc_PPase"/>
</dbReference>
<sequence>MAEKKWIAMLLAGGQGTRLGNLTSSIAKPALTFGGKYRIIDFSLSNCTHSGIDTVGVLTQYQPHLLNSYVGNGRAWDLDRKFGGAMVLPPYIGKNGGEWYRGTANAVYQNIHYIDHYDPEYVVILSGDHIYKMDYEKLLQFHIEKGSQATISVIEVPWQEANRFGIITTNYNGKIVEFEEKPPLPRSNLASMGVYLFNWKFLKQYLIEDEQNAASSNDFGKDIIPKMLADSNQLYAYQFNGYWKDVGTINSFWESHMDLLNDHQGLRLDDPHWKIYAGDADHPPQYISPEAEVRNSLINEGCWIYGKVASSVVSYNVYVGKDTNIKDSVIMPNVTIGNNVTIERAIIASNTIIEDGKVIAPLNQTDDIQLICQNHLIQSAMKEVL</sequence>
<keyword evidence="8 9" id="KW-0119">Carbohydrate metabolism</keyword>
<feature type="binding site" evidence="9">
    <location>
        <begin position="180"/>
        <end position="181"/>
    </location>
    <ligand>
        <name>alpha-D-glucose 1-phosphate</name>
        <dbReference type="ChEBI" id="CHEBI:58601"/>
    </ligand>
</feature>
<comment type="caution">
    <text evidence="12">The sequence shown here is derived from an EMBL/GenBank/DDBJ whole genome shotgun (WGS) entry which is preliminary data.</text>
</comment>
<dbReference type="NCBIfam" id="TIGR02091">
    <property type="entry name" value="glgC"/>
    <property type="match status" value="1"/>
</dbReference>
<dbReference type="Proteomes" id="UP000476934">
    <property type="component" value="Unassembled WGS sequence"/>
</dbReference>
<reference evidence="12 13" key="1">
    <citation type="submission" date="2020-02" db="EMBL/GenBank/DDBJ databases">
        <authorList>
            <person name="Feng H."/>
        </authorList>
    </citation>
    <scope>NUCLEOTIDE SEQUENCE [LARGE SCALE GENOMIC DNA]</scope>
    <source>
        <strain evidence="12 13">Gsoil 114</strain>
    </source>
</reference>
<dbReference type="PROSITE" id="PS00809">
    <property type="entry name" value="ADP_GLC_PYROPHOSPH_2"/>
    <property type="match status" value="1"/>
</dbReference>
<evidence type="ECO:0000259" key="11">
    <source>
        <dbReference type="Pfam" id="PF24894"/>
    </source>
</evidence>
<dbReference type="InterPro" id="IPR005836">
    <property type="entry name" value="ADP_Glu_pyroP_CS"/>
</dbReference>
<feature type="domain" description="Nucleotidyl transferase" evidence="10">
    <location>
        <begin position="8"/>
        <end position="260"/>
    </location>
</feature>
<feature type="binding site" evidence="9">
    <location>
        <position position="100"/>
    </location>
    <ligand>
        <name>alpha-D-glucose 1-phosphate</name>
        <dbReference type="ChEBI" id="CHEBI:58601"/>
    </ligand>
</feature>
<dbReference type="NCBIfam" id="NF003670">
    <property type="entry name" value="PRK05293.1"/>
    <property type="match status" value="1"/>
</dbReference>
<dbReference type="Pfam" id="PF24894">
    <property type="entry name" value="Hexapep_GlmU"/>
    <property type="match status" value="1"/>
</dbReference>
<proteinExistence type="inferred from homology"/>
<feature type="site" description="Could play a key role in the communication between the regulatory and the substrate sites" evidence="9">
    <location>
        <position position="60"/>
    </location>
</feature>
<dbReference type="Pfam" id="PF00483">
    <property type="entry name" value="NTP_transferase"/>
    <property type="match status" value="1"/>
</dbReference>
<feature type="domain" description="Glucose-1-phosphate adenylyltransferase/Bifunctional protein GlmU-like C-terminal hexapeptide" evidence="11">
    <location>
        <begin position="291"/>
        <end position="362"/>
    </location>
</feature>
<evidence type="ECO:0000256" key="9">
    <source>
        <dbReference type="HAMAP-Rule" id="MF_00624"/>
    </source>
</evidence>
<dbReference type="Gene3D" id="2.160.10.10">
    <property type="entry name" value="Hexapeptide repeat proteins"/>
    <property type="match status" value="1"/>
</dbReference>
<keyword evidence="2 9" id="KW-0321">Glycogen metabolism</keyword>
<evidence type="ECO:0000256" key="1">
    <source>
        <dbReference type="ARBA" id="ARBA00010443"/>
    </source>
</evidence>
<keyword evidence="6 9" id="KW-0067">ATP-binding</keyword>
<keyword evidence="4 9" id="KW-0548">Nucleotidyltransferase</keyword>
<dbReference type="UniPathway" id="UPA00164"/>
<keyword evidence="13" id="KW-1185">Reference proteome</keyword>
<comment type="similarity">
    <text evidence="1 9">Belongs to the bacterial/plant glucose-1-phosphate adenylyltransferase family.</text>
</comment>
<dbReference type="InterPro" id="IPR056818">
    <property type="entry name" value="GlmU/GlgC-like_hexapep"/>
</dbReference>
<dbReference type="InterPro" id="IPR029044">
    <property type="entry name" value="Nucleotide-diphossugar_trans"/>
</dbReference>
<dbReference type="EMBL" id="JAAIWK010000039">
    <property type="protein sequence ID" value="NEY21571.1"/>
    <property type="molecule type" value="Genomic_DNA"/>
</dbReference>
<keyword evidence="3 9" id="KW-0808">Transferase</keyword>
<gene>
    <name evidence="9" type="primary">glgC</name>
    <name evidence="12" type="ORF">G4D61_16725</name>
</gene>
<dbReference type="InterPro" id="IPR023049">
    <property type="entry name" value="GlgC_bac"/>
</dbReference>
<comment type="catalytic activity">
    <reaction evidence="9">
        <text>alpha-D-glucose 1-phosphate + ATP + H(+) = ADP-alpha-D-glucose + diphosphate</text>
        <dbReference type="Rhea" id="RHEA:12120"/>
        <dbReference type="ChEBI" id="CHEBI:15378"/>
        <dbReference type="ChEBI" id="CHEBI:30616"/>
        <dbReference type="ChEBI" id="CHEBI:33019"/>
        <dbReference type="ChEBI" id="CHEBI:57498"/>
        <dbReference type="ChEBI" id="CHEBI:58601"/>
        <dbReference type="EC" id="2.7.7.27"/>
    </reaction>
</comment>
<organism evidence="12 13">
    <name type="scientific">Heyndrickxia ginsengihumi</name>
    <dbReference type="NCBI Taxonomy" id="363870"/>
    <lineage>
        <taxon>Bacteria</taxon>
        <taxon>Bacillati</taxon>
        <taxon>Bacillota</taxon>
        <taxon>Bacilli</taxon>
        <taxon>Bacillales</taxon>
        <taxon>Bacillaceae</taxon>
        <taxon>Heyndrickxia</taxon>
    </lineage>
</organism>
<evidence type="ECO:0000313" key="12">
    <source>
        <dbReference type="EMBL" id="NEY21571.1"/>
    </source>
</evidence>
<dbReference type="GO" id="GO:0005978">
    <property type="term" value="P:glycogen biosynthetic process"/>
    <property type="evidence" value="ECO:0007669"/>
    <property type="project" value="UniProtKB-UniRule"/>
</dbReference>
<dbReference type="CDD" id="cd04651">
    <property type="entry name" value="LbH_G1P_AT_C"/>
    <property type="match status" value="1"/>
</dbReference>
<dbReference type="PANTHER" id="PTHR43523:SF2">
    <property type="entry name" value="GLUCOSE-1-PHOSPHATE ADENYLYLTRANSFERASE"/>
    <property type="match status" value="1"/>
</dbReference>
<keyword evidence="5 9" id="KW-0547">Nucleotide-binding</keyword>
<dbReference type="SUPFAM" id="SSF51161">
    <property type="entry name" value="Trimeric LpxA-like enzymes"/>
    <property type="match status" value="1"/>
</dbReference>
<name>A0A6M0PAM3_9BACI</name>
<feature type="binding site" evidence="9">
    <location>
        <position position="165"/>
    </location>
    <ligand>
        <name>alpha-D-glucose 1-phosphate</name>
        <dbReference type="ChEBI" id="CHEBI:58601"/>
    </ligand>
</feature>
<dbReference type="HAMAP" id="MF_00624">
    <property type="entry name" value="GlgC"/>
    <property type="match status" value="1"/>
</dbReference>
<evidence type="ECO:0000256" key="6">
    <source>
        <dbReference type="ARBA" id="ARBA00022840"/>
    </source>
</evidence>
<dbReference type="RefSeq" id="WP_163174495.1">
    <property type="nucleotide sequence ID" value="NZ_JAAIWK010000039.1"/>
</dbReference>
<dbReference type="CDD" id="cd02508">
    <property type="entry name" value="ADP_Glucose_PP"/>
    <property type="match status" value="1"/>
</dbReference>
<dbReference type="SUPFAM" id="SSF53448">
    <property type="entry name" value="Nucleotide-diphospho-sugar transferases"/>
    <property type="match status" value="1"/>
</dbReference>
<dbReference type="PANTHER" id="PTHR43523">
    <property type="entry name" value="GLUCOSE-1-PHOSPHATE ADENYLYLTRANSFERASE-RELATED"/>
    <property type="match status" value="1"/>
</dbReference>
<evidence type="ECO:0000256" key="5">
    <source>
        <dbReference type="ARBA" id="ARBA00022741"/>
    </source>
</evidence>
<comment type="pathway">
    <text evidence="9">Glycan biosynthesis; glycogen biosynthesis.</text>
</comment>
<dbReference type="EC" id="2.7.7.27" evidence="9"/>
<dbReference type="GO" id="GO:0008878">
    <property type="term" value="F:glucose-1-phosphate adenylyltransferase activity"/>
    <property type="evidence" value="ECO:0007669"/>
    <property type="project" value="UniProtKB-UniRule"/>
</dbReference>
<dbReference type="GO" id="GO:0005524">
    <property type="term" value="F:ATP binding"/>
    <property type="evidence" value="ECO:0007669"/>
    <property type="project" value="UniProtKB-KW"/>
</dbReference>
<dbReference type="Gene3D" id="3.90.550.10">
    <property type="entry name" value="Spore Coat Polysaccharide Biosynthesis Protein SpsA, Chain A"/>
    <property type="match status" value="1"/>
</dbReference>
<accession>A0A6M0PAM3</accession>
<evidence type="ECO:0000256" key="8">
    <source>
        <dbReference type="ARBA" id="ARBA00023277"/>
    </source>
</evidence>
<feature type="site" description="Could play a key role in the communication between the regulatory and the substrate sites" evidence="9">
    <location>
        <position position="99"/>
    </location>
</feature>
<comment type="subunit">
    <text evidence="9">Homotetramer.</text>
</comment>
<keyword evidence="7 9" id="KW-0320">Glycogen biosynthesis</keyword>
<evidence type="ECO:0000259" key="10">
    <source>
        <dbReference type="Pfam" id="PF00483"/>
    </source>
</evidence>
<reference evidence="12 13" key="2">
    <citation type="submission" date="2020-03" db="EMBL/GenBank/DDBJ databases">
        <title>Bacillus aquiflavi sp. nov., isolated from yellow water of strong flavor Chinese baijiu in Yibin region of China.</title>
        <authorList>
            <person name="Xie J."/>
        </authorList>
    </citation>
    <scope>NUCLEOTIDE SEQUENCE [LARGE SCALE GENOMIC DNA]</scope>
    <source>
        <strain evidence="12 13">Gsoil 114</strain>
    </source>
</reference>
<evidence type="ECO:0000256" key="4">
    <source>
        <dbReference type="ARBA" id="ARBA00022695"/>
    </source>
</evidence>
<evidence type="ECO:0000256" key="7">
    <source>
        <dbReference type="ARBA" id="ARBA00023056"/>
    </source>
</evidence>